<dbReference type="GO" id="GO:0008233">
    <property type="term" value="F:peptidase activity"/>
    <property type="evidence" value="ECO:0007669"/>
    <property type="project" value="UniProtKB-KW"/>
</dbReference>
<dbReference type="CDD" id="cd09274">
    <property type="entry name" value="RNase_HI_RT_Ty3"/>
    <property type="match status" value="1"/>
</dbReference>
<evidence type="ECO:0000256" key="6">
    <source>
        <dbReference type="ARBA" id="ARBA00022722"/>
    </source>
</evidence>
<dbReference type="Gene3D" id="3.10.20.370">
    <property type="match status" value="1"/>
</dbReference>
<evidence type="ECO:0000256" key="4">
    <source>
        <dbReference type="ARBA" id="ARBA00022679"/>
    </source>
</evidence>
<dbReference type="EMBL" id="JAHGAV010000067">
    <property type="protein sequence ID" value="KAG6933769.1"/>
    <property type="molecule type" value="Genomic_DNA"/>
</dbReference>
<dbReference type="SUPFAM" id="SSF56672">
    <property type="entry name" value="DNA/RNA polymerases"/>
    <property type="match status" value="1"/>
</dbReference>
<keyword evidence="3" id="KW-0645">Protease</keyword>
<dbReference type="CDD" id="cd01647">
    <property type="entry name" value="RT_LTR"/>
    <property type="match status" value="1"/>
</dbReference>
<feature type="compositionally biased region" description="Basic and acidic residues" evidence="10">
    <location>
        <begin position="486"/>
        <end position="495"/>
    </location>
</feature>
<evidence type="ECO:0000259" key="11">
    <source>
        <dbReference type="PROSITE" id="PS50878"/>
    </source>
</evidence>
<keyword evidence="4" id="KW-0808">Transferase</keyword>
<evidence type="ECO:0000256" key="5">
    <source>
        <dbReference type="ARBA" id="ARBA00022695"/>
    </source>
</evidence>
<keyword evidence="7" id="KW-0255">Endonuclease</keyword>
<reference evidence="12 13" key="1">
    <citation type="journal article" date="2020" name="G3 (Bethesda)">
        <title>Draft Genome of the Common Snapping Turtle, Chelydra serpentina, a Model for Phenotypic Plasticity in Reptiles.</title>
        <authorList>
            <person name="Das D."/>
            <person name="Singh S.K."/>
            <person name="Bierstedt J."/>
            <person name="Erickson A."/>
            <person name="Galli G.L.J."/>
            <person name="Crossley D.A. 2nd"/>
            <person name="Rhen T."/>
        </authorList>
    </citation>
    <scope>NUCLEOTIDE SEQUENCE [LARGE SCALE GENOMIC DNA]</scope>
    <source>
        <strain evidence="12">KW</strain>
    </source>
</reference>
<dbReference type="InterPro" id="IPR050951">
    <property type="entry name" value="Retrovirus_Pol_polyprotein"/>
</dbReference>
<evidence type="ECO:0000256" key="3">
    <source>
        <dbReference type="ARBA" id="ARBA00022670"/>
    </source>
</evidence>
<dbReference type="PROSITE" id="PS50878">
    <property type="entry name" value="RT_POL"/>
    <property type="match status" value="1"/>
</dbReference>
<sequence>GVVIREATRPVPYHMRQIIEEEVQAMLDLGVIEPSQSEWRSPVVLVPKPDGTRRFCIDFRRVNAVSKFDAYPMPRVDELLGRLGEARFITTLDLSKGYWQIPLDPASREKTAFATPTGLYQFTRMPFGLHGAPATFQRLMDRLLQPHRDYAAAYLDDVVVYSSQWEDHLERVAAVLRSLRAAGLTANPKKCRLGWQETTYLGYTIGRGQVRPLVGKVQALTACPAPTTKRQVRQFLGLAGYYRRFIPQFASIATPLTGLLTKDSPRRIVWTSECEDAFQELKASLCREPVLYSPDFHREFILQTDASEVGLGAVLSQEVDGEEHPILYLSRKLFPRERNYAVIEKEALAVKWACDALRYYLLGAPFLLVTDHAALQWLAKMKNNNMRLTRWYLTLLPYAFTVRHRAGKDHVNADFFSRLGDLDWSGPDEREPALRRGVCSEAGWRPTSPQSETPAQWPEWAGPGGSGPAPPRDGPRPGSRMARPGSRRERPGSIK</sequence>
<dbReference type="FunFam" id="3.10.20.370:FF:000001">
    <property type="entry name" value="Retrovirus-related Pol polyprotein from transposon 17.6-like protein"/>
    <property type="match status" value="1"/>
</dbReference>
<feature type="domain" description="Reverse transcriptase" evidence="11">
    <location>
        <begin position="27"/>
        <end position="205"/>
    </location>
</feature>
<dbReference type="FunFam" id="3.10.10.10:FF:000007">
    <property type="entry name" value="Retrovirus-related Pol polyprotein from transposon 17.6-like Protein"/>
    <property type="match status" value="1"/>
</dbReference>
<feature type="region of interest" description="Disordered" evidence="10">
    <location>
        <begin position="440"/>
        <end position="495"/>
    </location>
</feature>
<dbReference type="GO" id="GO:0004523">
    <property type="term" value="F:RNA-DNA hybrid ribonuclease activity"/>
    <property type="evidence" value="ECO:0007669"/>
    <property type="project" value="UniProtKB-EC"/>
</dbReference>
<evidence type="ECO:0000256" key="9">
    <source>
        <dbReference type="ARBA" id="ARBA00022918"/>
    </source>
</evidence>
<evidence type="ECO:0000313" key="13">
    <source>
        <dbReference type="Proteomes" id="UP000765507"/>
    </source>
</evidence>
<dbReference type="GO" id="GO:0003964">
    <property type="term" value="F:RNA-directed DNA polymerase activity"/>
    <property type="evidence" value="ECO:0007669"/>
    <property type="project" value="UniProtKB-KW"/>
</dbReference>
<dbReference type="Gene3D" id="3.10.10.10">
    <property type="entry name" value="HIV Type 1 Reverse Transcriptase, subunit A, domain 1"/>
    <property type="match status" value="1"/>
</dbReference>
<keyword evidence="5" id="KW-0548">Nucleotidyltransferase</keyword>
<evidence type="ECO:0000256" key="8">
    <source>
        <dbReference type="ARBA" id="ARBA00022801"/>
    </source>
</evidence>
<feature type="non-terminal residue" evidence="12">
    <location>
        <position position="1"/>
    </location>
</feature>
<accession>A0A8T1SXZ1</accession>
<comment type="caution">
    <text evidence="12">The sequence shown here is derived from an EMBL/GenBank/DDBJ whole genome shotgun (WGS) entry which is preliminary data.</text>
</comment>
<evidence type="ECO:0000313" key="12">
    <source>
        <dbReference type="EMBL" id="KAG6933769.1"/>
    </source>
</evidence>
<name>A0A8T1SXZ1_CHESE</name>
<dbReference type="EC" id="3.1.26.4" evidence="2"/>
<keyword evidence="6" id="KW-0540">Nuclease</keyword>
<dbReference type="GO" id="GO:0006508">
    <property type="term" value="P:proteolysis"/>
    <property type="evidence" value="ECO:0007669"/>
    <property type="project" value="UniProtKB-KW"/>
</dbReference>
<dbReference type="AlphaFoldDB" id="A0A8T1SXZ1"/>
<evidence type="ECO:0000256" key="10">
    <source>
        <dbReference type="SAM" id="MobiDB-lite"/>
    </source>
</evidence>
<dbReference type="PANTHER" id="PTHR37984:SF5">
    <property type="entry name" value="PROTEIN NYNRIN-LIKE"/>
    <property type="match status" value="1"/>
</dbReference>
<dbReference type="InterPro" id="IPR043128">
    <property type="entry name" value="Rev_trsase/Diguanyl_cyclase"/>
</dbReference>
<proteinExistence type="inferred from homology"/>
<organism evidence="12 13">
    <name type="scientific">Chelydra serpentina</name>
    <name type="common">Snapping turtle</name>
    <name type="synonym">Testudo serpentina</name>
    <dbReference type="NCBI Taxonomy" id="8475"/>
    <lineage>
        <taxon>Eukaryota</taxon>
        <taxon>Metazoa</taxon>
        <taxon>Chordata</taxon>
        <taxon>Craniata</taxon>
        <taxon>Vertebrata</taxon>
        <taxon>Euteleostomi</taxon>
        <taxon>Archelosauria</taxon>
        <taxon>Testudinata</taxon>
        <taxon>Testudines</taxon>
        <taxon>Cryptodira</taxon>
        <taxon>Durocryptodira</taxon>
        <taxon>Americhelydia</taxon>
        <taxon>Chelydroidea</taxon>
        <taxon>Chelydridae</taxon>
        <taxon>Chelydra</taxon>
    </lineage>
</organism>
<feature type="non-terminal residue" evidence="12">
    <location>
        <position position="495"/>
    </location>
</feature>
<dbReference type="InterPro" id="IPR000477">
    <property type="entry name" value="RT_dom"/>
</dbReference>
<dbReference type="Pfam" id="PF17917">
    <property type="entry name" value="RT_RNaseH"/>
    <property type="match status" value="1"/>
</dbReference>
<dbReference type="Pfam" id="PF00078">
    <property type="entry name" value="RVT_1"/>
    <property type="match status" value="1"/>
</dbReference>
<dbReference type="Proteomes" id="UP000765507">
    <property type="component" value="Unassembled WGS sequence"/>
</dbReference>
<keyword evidence="8" id="KW-0378">Hydrolase</keyword>
<evidence type="ECO:0000256" key="1">
    <source>
        <dbReference type="ARBA" id="ARBA00010879"/>
    </source>
</evidence>
<protein>
    <recommendedName>
        <fullName evidence="2">ribonuclease H</fullName>
        <ecNumber evidence="2">3.1.26.4</ecNumber>
    </recommendedName>
</protein>
<dbReference type="PANTHER" id="PTHR37984">
    <property type="entry name" value="PROTEIN CBG26694"/>
    <property type="match status" value="1"/>
</dbReference>
<keyword evidence="9" id="KW-0695">RNA-directed DNA polymerase</keyword>
<gene>
    <name evidence="12" type="ORF">G0U57_018464</name>
</gene>
<comment type="similarity">
    <text evidence="1">Belongs to the beta type-B retroviral polymerase family. HERV class-II K(HML-2) pol subfamily.</text>
</comment>
<evidence type="ECO:0000256" key="7">
    <source>
        <dbReference type="ARBA" id="ARBA00022759"/>
    </source>
</evidence>
<dbReference type="OrthoDB" id="9427410at2759"/>
<dbReference type="FunFam" id="3.30.70.270:FF:000115">
    <property type="entry name" value="Polyprotein of retroviral origin, putative"/>
    <property type="match status" value="1"/>
</dbReference>
<dbReference type="InterPro" id="IPR041373">
    <property type="entry name" value="RT_RNaseH"/>
</dbReference>
<keyword evidence="13" id="KW-1185">Reference proteome</keyword>
<dbReference type="Gene3D" id="3.30.70.270">
    <property type="match status" value="2"/>
</dbReference>
<dbReference type="InterPro" id="IPR043502">
    <property type="entry name" value="DNA/RNA_pol_sf"/>
</dbReference>
<evidence type="ECO:0000256" key="2">
    <source>
        <dbReference type="ARBA" id="ARBA00012180"/>
    </source>
</evidence>